<keyword evidence="3" id="KW-1185">Reference proteome</keyword>
<dbReference type="EMBL" id="LUTY01002650">
    <property type="protein sequence ID" value="OAD19826.1"/>
    <property type="molecule type" value="Genomic_DNA"/>
</dbReference>
<proteinExistence type="predicted"/>
<reference evidence="2 3" key="1">
    <citation type="submission" date="2016-05" db="EMBL/GenBank/DDBJ databases">
        <title>Single-cell genome of chain-forming Candidatus Thiomargarita nelsonii and comparison to other large sulfur-oxidizing bacteria.</title>
        <authorList>
            <person name="Winkel M."/>
            <person name="Salman V."/>
            <person name="Woyke T."/>
            <person name="Schulz-Vogt H."/>
            <person name="Richter M."/>
            <person name="Flood B."/>
            <person name="Bailey J."/>
            <person name="Amann R."/>
            <person name="Mussmann M."/>
        </authorList>
    </citation>
    <scope>NUCLEOTIDE SEQUENCE [LARGE SCALE GENOMIC DNA]</scope>
    <source>
        <strain evidence="2 3">THI036</strain>
    </source>
</reference>
<dbReference type="AlphaFoldDB" id="A0A176RVS5"/>
<evidence type="ECO:0000313" key="3">
    <source>
        <dbReference type="Proteomes" id="UP000076962"/>
    </source>
</evidence>
<dbReference type="Proteomes" id="UP000076962">
    <property type="component" value="Unassembled WGS sequence"/>
</dbReference>
<sequence>MRTKLPDFEPSLVAQFERDTTQWLSTVNTVLAGLYAAKKDEQVLHSMQLIGTFLQPSQPKQVSHDEPPSHKTPVQTTKRKKRNKPAPQPSPSQVGHLWEQLTPNKVDLPTDPKEQEIELSRWYSWKIAHAANVSEMQSYIERWQAWKKPPASGDDDIVVYVENPALSGSPPVWIGQVDLFSLFVQGGMSPSAQVWLSFAQTANQVETEQYLWSQKHPDTVPLLHRWHDLNCWAVLAPEAQVFVTGKHELLSQQRDVIWKKMLQIERNLTANLKEEDKFVHIARSLQELYAVFHQFLLPQDLSPDGRSFEVFSSLRQAASDNVKIWRKYLEVEELHSAGCPKEIEYIASVSKQTEGNIRISTKSPLSVEFEEEKVLYWLRPRWRLQNQRKTEMKGRVLYCF</sequence>
<name>A0A176RVS5_9GAMM</name>
<evidence type="ECO:0000256" key="1">
    <source>
        <dbReference type="SAM" id="MobiDB-lite"/>
    </source>
</evidence>
<gene>
    <name evidence="2" type="ORF">THIOM_004515</name>
</gene>
<feature type="region of interest" description="Disordered" evidence="1">
    <location>
        <begin position="57"/>
        <end position="99"/>
    </location>
</feature>
<accession>A0A176RVS5</accession>
<organism evidence="2 3">
    <name type="scientific">Candidatus Thiomargarita nelsonii</name>
    <dbReference type="NCBI Taxonomy" id="1003181"/>
    <lineage>
        <taxon>Bacteria</taxon>
        <taxon>Pseudomonadati</taxon>
        <taxon>Pseudomonadota</taxon>
        <taxon>Gammaproteobacteria</taxon>
        <taxon>Thiotrichales</taxon>
        <taxon>Thiotrichaceae</taxon>
        <taxon>Thiomargarita</taxon>
    </lineage>
</organism>
<protein>
    <submittedName>
        <fullName evidence="2">Uncharacterized protein</fullName>
    </submittedName>
</protein>
<evidence type="ECO:0000313" key="2">
    <source>
        <dbReference type="EMBL" id="OAD19826.1"/>
    </source>
</evidence>
<comment type="caution">
    <text evidence="2">The sequence shown here is derived from an EMBL/GenBank/DDBJ whole genome shotgun (WGS) entry which is preliminary data.</text>
</comment>